<comment type="caution">
    <text evidence="5">The sequence shown here is derived from an EMBL/GenBank/DDBJ whole genome shotgun (WGS) entry which is preliminary data.</text>
</comment>
<evidence type="ECO:0000256" key="1">
    <source>
        <dbReference type="ARBA" id="ARBA00001946"/>
    </source>
</evidence>
<dbReference type="InterPro" id="IPR005000">
    <property type="entry name" value="Aldolase/citrate-lyase_domain"/>
</dbReference>
<keyword evidence="6" id="KW-1185">Reference proteome</keyword>
<dbReference type="GO" id="GO:0016829">
    <property type="term" value="F:lyase activity"/>
    <property type="evidence" value="ECO:0007669"/>
    <property type="project" value="UniProtKB-KW"/>
</dbReference>
<feature type="domain" description="HpcH/HpaI aldolase/citrate lyase" evidence="4">
    <location>
        <begin position="11"/>
        <end position="246"/>
    </location>
</feature>
<dbReference type="InterPro" id="IPR011206">
    <property type="entry name" value="Citrate_lyase_beta/mcl1/mcl2"/>
</dbReference>
<reference evidence="6" key="1">
    <citation type="journal article" date="2019" name="Int. J. Syst. Evol. Microbiol.">
        <title>The Global Catalogue of Microorganisms (GCM) 10K type strain sequencing project: providing services to taxonomists for standard genome sequencing and annotation.</title>
        <authorList>
            <consortium name="The Broad Institute Genomics Platform"/>
            <consortium name="The Broad Institute Genome Sequencing Center for Infectious Disease"/>
            <person name="Wu L."/>
            <person name="Ma J."/>
        </authorList>
    </citation>
    <scope>NUCLEOTIDE SEQUENCE [LARGE SCALE GENOMIC DNA]</scope>
    <source>
        <strain evidence="6">JCM 16548</strain>
    </source>
</reference>
<name>A0ABP7D063_9ACTN</name>
<dbReference type="PANTHER" id="PTHR32308:SF10">
    <property type="entry name" value="CITRATE LYASE SUBUNIT BETA"/>
    <property type="match status" value="1"/>
</dbReference>
<dbReference type="Proteomes" id="UP001500051">
    <property type="component" value="Unassembled WGS sequence"/>
</dbReference>
<evidence type="ECO:0000256" key="3">
    <source>
        <dbReference type="ARBA" id="ARBA00022842"/>
    </source>
</evidence>
<dbReference type="PIRSF" id="PIRSF015582">
    <property type="entry name" value="Cit_lyase_B"/>
    <property type="match status" value="1"/>
</dbReference>
<dbReference type="SUPFAM" id="SSF51621">
    <property type="entry name" value="Phosphoenolpyruvate/pyruvate domain"/>
    <property type="match status" value="1"/>
</dbReference>
<comment type="cofactor">
    <cofactor evidence="1">
        <name>Mg(2+)</name>
        <dbReference type="ChEBI" id="CHEBI:18420"/>
    </cofactor>
</comment>
<dbReference type="Pfam" id="PF03328">
    <property type="entry name" value="HpcH_HpaI"/>
    <property type="match status" value="1"/>
</dbReference>
<dbReference type="InterPro" id="IPR040442">
    <property type="entry name" value="Pyrv_kinase-like_dom_sf"/>
</dbReference>
<evidence type="ECO:0000256" key="2">
    <source>
        <dbReference type="ARBA" id="ARBA00022723"/>
    </source>
</evidence>
<keyword evidence="2" id="KW-0479">Metal-binding</keyword>
<keyword evidence="5" id="KW-0456">Lyase</keyword>
<dbReference type="PANTHER" id="PTHR32308">
    <property type="entry name" value="LYASE BETA SUBUNIT, PUTATIVE (AFU_ORTHOLOGUE AFUA_4G13030)-RELATED"/>
    <property type="match status" value="1"/>
</dbReference>
<dbReference type="RefSeq" id="WP_344811403.1">
    <property type="nucleotide sequence ID" value="NZ_BAAAYX010000003.1"/>
</dbReference>
<gene>
    <name evidence="5" type="ORF">GCM10022204_12080</name>
</gene>
<keyword evidence="3" id="KW-0460">Magnesium</keyword>
<protein>
    <submittedName>
        <fullName evidence="5">CoA ester lyase</fullName>
    </submittedName>
</protein>
<dbReference type="EMBL" id="BAAAYX010000003">
    <property type="protein sequence ID" value="GAA3697588.1"/>
    <property type="molecule type" value="Genomic_DNA"/>
</dbReference>
<evidence type="ECO:0000259" key="4">
    <source>
        <dbReference type="Pfam" id="PF03328"/>
    </source>
</evidence>
<dbReference type="Gene3D" id="3.20.20.60">
    <property type="entry name" value="Phosphoenolpyruvate-binding domains"/>
    <property type="match status" value="1"/>
</dbReference>
<sequence length="301" mass="30301">MNDLVRTAVTALFVPGDRPDRYAKAATSGADLVIIDLEDAVAPPDKDAARAAVRWALSPGSDLGPRAVPGPPAALRALVRINDPATAAGAADLTAVAELVGEPGHGVVGVMVPKAARAEDLGAAIRALAAAEPGPAPAGPDAADRLAVVALIESALGVAEVRALATLPGLTRLAFGALDFALDVGADVDAVTGQVARAEVVIASRAAGLPAPWESPSTSLGDARLIEETSRAARLLGFGGRLCIHPAQLAPVRAGFAPSAEEVAWARAVAGAGSGVSRVGDEMVDRPVLERARAILRRAAP</sequence>
<proteinExistence type="predicted"/>
<organism evidence="5 6">
    <name type="scientific">Microlunatus aurantiacus</name>
    <dbReference type="NCBI Taxonomy" id="446786"/>
    <lineage>
        <taxon>Bacteria</taxon>
        <taxon>Bacillati</taxon>
        <taxon>Actinomycetota</taxon>
        <taxon>Actinomycetes</taxon>
        <taxon>Propionibacteriales</taxon>
        <taxon>Propionibacteriaceae</taxon>
        <taxon>Microlunatus</taxon>
    </lineage>
</organism>
<evidence type="ECO:0000313" key="5">
    <source>
        <dbReference type="EMBL" id="GAA3697588.1"/>
    </source>
</evidence>
<accession>A0ABP7D063</accession>
<evidence type="ECO:0000313" key="6">
    <source>
        <dbReference type="Proteomes" id="UP001500051"/>
    </source>
</evidence>
<dbReference type="InterPro" id="IPR015813">
    <property type="entry name" value="Pyrv/PenolPyrv_kinase-like_dom"/>
</dbReference>